<dbReference type="InterPro" id="IPR003594">
    <property type="entry name" value="HATPase_dom"/>
</dbReference>
<dbReference type="Gene3D" id="3.30.565.10">
    <property type="entry name" value="Histidine kinase-like ATPase, C-terminal domain"/>
    <property type="match status" value="1"/>
</dbReference>
<reference evidence="9 10" key="1">
    <citation type="submission" date="2022-04" db="EMBL/GenBank/DDBJ databases">
        <title>Genome sequence of C. roseum typestrain.</title>
        <authorList>
            <person name="Poehlein A."/>
            <person name="Schoch T."/>
            <person name="Duerre P."/>
            <person name="Daniel R."/>
        </authorList>
    </citation>
    <scope>NUCLEOTIDE SEQUENCE [LARGE SCALE GENOMIC DNA]</scope>
    <source>
        <strain evidence="9 10">DSM 7320</strain>
    </source>
</reference>
<evidence type="ECO:0000313" key="9">
    <source>
        <dbReference type="EMBL" id="URZ10741.1"/>
    </source>
</evidence>
<evidence type="ECO:0000256" key="4">
    <source>
        <dbReference type="ARBA" id="ARBA00022679"/>
    </source>
</evidence>
<keyword evidence="10" id="KW-1185">Reference proteome</keyword>
<dbReference type="CDD" id="cd00130">
    <property type="entry name" value="PAS"/>
    <property type="match status" value="1"/>
</dbReference>
<dbReference type="InterPro" id="IPR005467">
    <property type="entry name" value="His_kinase_dom"/>
</dbReference>
<dbReference type="InterPro" id="IPR035965">
    <property type="entry name" value="PAS-like_dom_sf"/>
</dbReference>
<dbReference type="EC" id="2.7.13.3" evidence="2"/>
<keyword evidence="5" id="KW-0547">Nucleotide-binding</keyword>
<dbReference type="Pfam" id="PF17159">
    <property type="entry name" value="MASE3"/>
    <property type="match status" value="1"/>
</dbReference>
<evidence type="ECO:0000256" key="6">
    <source>
        <dbReference type="ARBA" id="ARBA00022777"/>
    </source>
</evidence>
<dbReference type="GO" id="GO:0006355">
    <property type="term" value="P:regulation of DNA-templated transcription"/>
    <property type="evidence" value="ECO:0007669"/>
    <property type="project" value="InterPro"/>
</dbReference>
<dbReference type="RefSeq" id="WP_077832430.1">
    <property type="nucleotide sequence ID" value="NZ_CP096983.1"/>
</dbReference>
<dbReference type="EMBL" id="CP096983">
    <property type="protein sequence ID" value="URZ10741.1"/>
    <property type="molecule type" value="Genomic_DNA"/>
</dbReference>
<dbReference type="PROSITE" id="PS50109">
    <property type="entry name" value="HIS_KIN"/>
    <property type="match status" value="1"/>
</dbReference>
<evidence type="ECO:0000256" key="1">
    <source>
        <dbReference type="ARBA" id="ARBA00000085"/>
    </source>
</evidence>
<evidence type="ECO:0000313" key="10">
    <source>
        <dbReference type="Proteomes" id="UP000190951"/>
    </source>
</evidence>
<evidence type="ECO:0000256" key="8">
    <source>
        <dbReference type="ARBA" id="ARBA00023012"/>
    </source>
</evidence>
<dbReference type="InterPro" id="IPR013767">
    <property type="entry name" value="PAS_fold"/>
</dbReference>
<evidence type="ECO:0000256" key="3">
    <source>
        <dbReference type="ARBA" id="ARBA00022553"/>
    </source>
</evidence>
<dbReference type="CDD" id="cd00082">
    <property type="entry name" value="HisKA"/>
    <property type="match status" value="1"/>
</dbReference>
<dbReference type="STRING" id="84029.CROST_02950"/>
<dbReference type="FunFam" id="1.10.287.130:FF:000001">
    <property type="entry name" value="Two-component sensor histidine kinase"/>
    <property type="match status" value="1"/>
</dbReference>
<dbReference type="SMART" id="SM00091">
    <property type="entry name" value="PAS"/>
    <property type="match status" value="1"/>
</dbReference>
<dbReference type="NCBIfam" id="TIGR00229">
    <property type="entry name" value="sensory_box"/>
    <property type="match status" value="1"/>
</dbReference>
<dbReference type="InterPro" id="IPR004358">
    <property type="entry name" value="Sig_transdc_His_kin-like_C"/>
</dbReference>
<dbReference type="PROSITE" id="PS51257">
    <property type="entry name" value="PROKAR_LIPOPROTEIN"/>
    <property type="match status" value="1"/>
</dbReference>
<keyword evidence="6 9" id="KW-0418">Kinase</keyword>
<dbReference type="GO" id="GO:0005524">
    <property type="term" value="F:ATP binding"/>
    <property type="evidence" value="ECO:0007669"/>
    <property type="project" value="UniProtKB-KW"/>
</dbReference>
<dbReference type="AlphaFoldDB" id="A0A1S8LPF8"/>
<dbReference type="CDD" id="cd16922">
    <property type="entry name" value="HATPase_EvgS-ArcB-TorS-like"/>
    <property type="match status" value="1"/>
</dbReference>
<sequence>MFSIIKNKLRDENFVVNNLVLIGVITVACNFVGKVNYVLLYFFIEVIIAMLALNIFVNAISNYKYTKNILVLTIGIAYMFMAIFDFSASFNVLYKKEDLQYVYKIIVLGVCVDAFSFLYLSTCLRKKIKSKYSIICYGIVSVFLSLVTYDYKFFDTYLKEIHMVRFVQITKIVCVVCFVMSFILFLYRKKKIMDNVVCIFMISSVFRAISIAFVEYGDFNNLVLYVNIIFKILAVYIIHREIIIKSVLNPYKDIYSKIKEVNEELNNKNVQLEKINKRLARENEIKESVSKILSINSKRYMQILQIMPDSILIHENGKCTFVNNMARKLLEVKEIKDIIGKNIEELVHDDYKKLMESRINKIKITGFPCDFIEEKVITSSGKEKFVEAATATFSHEEGTFLTIFRDLTEKKKNEANEKKLKETLYYDKVRKEFFSNLSHELRTPLNILTSSMQLIKLNMENGNKESLKKYLKVMNQNVYRLTKIIDNLIDITKIDAGYFNIELKNVEIVSVIEDITMSVIEFVKSKGIDIVFDTDVEEKFMAVDPDKIERIMLNLLSNAVKFTPQGGKIKVNVYDNKDSVEIRVKDNGIGIPKDMKDRIFQRFIQVNKTLTREKEGSGIGLSIVKSLVEMHGGKVRVESKVSLGSEFIIDLPAMQVEDDNENIIENNKFNQKQKINVEFSDL</sequence>
<dbReference type="InterPro" id="IPR003661">
    <property type="entry name" value="HisK_dim/P_dom"/>
</dbReference>
<dbReference type="KEGG" id="crw:CROST_014510"/>
<protein>
    <recommendedName>
        <fullName evidence="2">histidine kinase</fullName>
        <ecNumber evidence="2">2.7.13.3</ecNumber>
    </recommendedName>
</protein>
<dbReference type="PRINTS" id="PR00344">
    <property type="entry name" value="BCTRLSENSOR"/>
</dbReference>
<evidence type="ECO:0000256" key="5">
    <source>
        <dbReference type="ARBA" id="ARBA00022741"/>
    </source>
</evidence>
<accession>A0A1S8LPF8</accession>
<dbReference type="Gene3D" id="3.30.450.20">
    <property type="entry name" value="PAS domain"/>
    <property type="match status" value="1"/>
</dbReference>
<keyword evidence="3" id="KW-0597">Phosphoprotein</keyword>
<keyword evidence="4 9" id="KW-0808">Transferase</keyword>
<keyword evidence="8" id="KW-0902">Two-component regulatory system</keyword>
<dbReference type="InterPro" id="IPR033425">
    <property type="entry name" value="MASE3"/>
</dbReference>
<dbReference type="Pfam" id="PF00512">
    <property type="entry name" value="HisKA"/>
    <property type="match status" value="1"/>
</dbReference>
<dbReference type="SMART" id="SM00388">
    <property type="entry name" value="HisKA"/>
    <property type="match status" value="1"/>
</dbReference>
<dbReference type="Pfam" id="PF02518">
    <property type="entry name" value="HATPase_c"/>
    <property type="match status" value="1"/>
</dbReference>
<proteinExistence type="predicted"/>
<dbReference type="GO" id="GO:0000155">
    <property type="term" value="F:phosphorelay sensor kinase activity"/>
    <property type="evidence" value="ECO:0007669"/>
    <property type="project" value="InterPro"/>
</dbReference>
<dbReference type="SMART" id="SM00387">
    <property type="entry name" value="HATPase_c"/>
    <property type="match status" value="1"/>
</dbReference>
<dbReference type="InterPro" id="IPR036890">
    <property type="entry name" value="HATPase_C_sf"/>
</dbReference>
<evidence type="ECO:0000256" key="2">
    <source>
        <dbReference type="ARBA" id="ARBA00012438"/>
    </source>
</evidence>
<name>A0A1S8LPF8_9CLOT</name>
<dbReference type="InterPro" id="IPR036097">
    <property type="entry name" value="HisK_dim/P_sf"/>
</dbReference>
<dbReference type="SUPFAM" id="SSF47384">
    <property type="entry name" value="Homodimeric domain of signal transducing histidine kinase"/>
    <property type="match status" value="1"/>
</dbReference>
<dbReference type="InterPro" id="IPR000014">
    <property type="entry name" value="PAS"/>
</dbReference>
<keyword evidence="7" id="KW-0067">ATP-binding</keyword>
<organism evidence="9 10">
    <name type="scientific">Clostridium felsineum</name>
    <dbReference type="NCBI Taxonomy" id="36839"/>
    <lineage>
        <taxon>Bacteria</taxon>
        <taxon>Bacillati</taxon>
        <taxon>Bacillota</taxon>
        <taxon>Clostridia</taxon>
        <taxon>Eubacteriales</taxon>
        <taxon>Clostridiaceae</taxon>
        <taxon>Clostridium</taxon>
    </lineage>
</organism>
<dbReference type="SUPFAM" id="SSF55785">
    <property type="entry name" value="PYP-like sensor domain (PAS domain)"/>
    <property type="match status" value="1"/>
</dbReference>
<dbReference type="Gene3D" id="1.10.287.130">
    <property type="match status" value="1"/>
</dbReference>
<dbReference type="FunFam" id="3.30.565.10:FF:000037">
    <property type="entry name" value="Hybrid sensor histidine kinase/response regulator"/>
    <property type="match status" value="1"/>
</dbReference>
<comment type="catalytic activity">
    <reaction evidence="1">
        <text>ATP + protein L-histidine = ADP + protein N-phospho-L-histidine.</text>
        <dbReference type="EC" id="2.7.13.3"/>
    </reaction>
</comment>
<gene>
    <name evidence="9" type="primary">rcsC_6</name>
    <name evidence="9" type="ORF">CROST_014510</name>
</gene>
<dbReference type="SUPFAM" id="SSF55874">
    <property type="entry name" value="ATPase domain of HSP90 chaperone/DNA topoisomerase II/histidine kinase"/>
    <property type="match status" value="1"/>
</dbReference>
<dbReference type="PANTHER" id="PTHR43547">
    <property type="entry name" value="TWO-COMPONENT HISTIDINE KINASE"/>
    <property type="match status" value="1"/>
</dbReference>
<dbReference type="PANTHER" id="PTHR43547:SF2">
    <property type="entry name" value="HYBRID SIGNAL TRANSDUCTION HISTIDINE KINASE C"/>
    <property type="match status" value="1"/>
</dbReference>
<evidence type="ECO:0000256" key="7">
    <source>
        <dbReference type="ARBA" id="ARBA00022840"/>
    </source>
</evidence>
<dbReference type="Pfam" id="PF00989">
    <property type="entry name" value="PAS"/>
    <property type="match status" value="1"/>
</dbReference>
<dbReference type="Proteomes" id="UP000190951">
    <property type="component" value="Chromosome"/>
</dbReference>